<dbReference type="NCBIfam" id="TIGR01528">
    <property type="entry name" value="NMN_trans_PnuC"/>
    <property type="match status" value="1"/>
</dbReference>
<dbReference type="InterPro" id="IPR006419">
    <property type="entry name" value="NMN_transpt_PnuC"/>
</dbReference>
<comment type="similarity">
    <text evidence="3">Belongs to the nicotinamide ribonucleoside (NR) uptake permease (TC 4.B.1) family.</text>
</comment>
<evidence type="ECO:0000256" key="8">
    <source>
        <dbReference type="ARBA" id="ARBA00022989"/>
    </source>
</evidence>
<comment type="function">
    <text evidence="1">Required for nicotinamide riboside transport across the inner membrane.</text>
</comment>
<feature type="transmembrane region" description="Helical" evidence="10">
    <location>
        <begin position="88"/>
        <end position="106"/>
    </location>
</feature>
<organism evidence="11 12">
    <name type="scientific">Rhizomicrobium electricum</name>
    <dbReference type="NCBI Taxonomy" id="480070"/>
    <lineage>
        <taxon>Bacteria</taxon>
        <taxon>Pseudomonadati</taxon>
        <taxon>Pseudomonadota</taxon>
        <taxon>Alphaproteobacteria</taxon>
        <taxon>Micropepsales</taxon>
        <taxon>Micropepsaceae</taxon>
        <taxon>Rhizomicrobium</taxon>
    </lineage>
</organism>
<dbReference type="RefSeq" id="WP_166929857.1">
    <property type="nucleotide sequence ID" value="NZ_BAAADD010000004.1"/>
</dbReference>
<keyword evidence="6" id="KW-1003">Cell membrane</keyword>
<reference evidence="12" key="1">
    <citation type="journal article" date="2019" name="Int. J. Syst. Evol. Microbiol.">
        <title>The Global Catalogue of Microorganisms (GCM) 10K type strain sequencing project: providing services to taxonomists for standard genome sequencing and annotation.</title>
        <authorList>
            <consortium name="The Broad Institute Genomics Platform"/>
            <consortium name="The Broad Institute Genome Sequencing Center for Infectious Disease"/>
            <person name="Wu L."/>
            <person name="Ma J."/>
        </authorList>
    </citation>
    <scope>NUCLEOTIDE SEQUENCE [LARGE SCALE GENOMIC DNA]</scope>
    <source>
        <strain evidence="12">JCM 15089</strain>
    </source>
</reference>
<evidence type="ECO:0000256" key="3">
    <source>
        <dbReference type="ARBA" id="ARBA00006669"/>
    </source>
</evidence>
<dbReference type="PANTHER" id="PTHR36122">
    <property type="entry name" value="NICOTINAMIDE RIBOSIDE TRANSPORTER PNUC"/>
    <property type="match status" value="1"/>
</dbReference>
<evidence type="ECO:0000256" key="2">
    <source>
        <dbReference type="ARBA" id="ARBA00004651"/>
    </source>
</evidence>
<feature type="transmembrane region" description="Helical" evidence="10">
    <location>
        <begin position="24"/>
        <end position="44"/>
    </location>
</feature>
<dbReference type="Proteomes" id="UP001499951">
    <property type="component" value="Unassembled WGS sequence"/>
</dbReference>
<evidence type="ECO:0000256" key="7">
    <source>
        <dbReference type="ARBA" id="ARBA00022692"/>
    </source>
</evidence>
<keyword evidence="7 10" id="KW-0812">Transmembrane</keyword>
<evidence type="ECO:0000256" key="1">
    <source>
        <dbReference type="ARBA" id="ARBA00002672"/>
    </source>
</evidence>
<protein>
    <recommendedName>
        <fullName evidence="4">Nicotinamide riboside transporter PnuC</fullName>
    </recommendedName>
</protein>
<keyword evidence="8 10" id="KW-1133">Transmembrane helix</keyword>
<name>A0ABP3PQD1_9PROT</name>
<dbReference type="Pfam" id="PF04973">
    <property type="entry name" value="NMN_transporter"/>
    <property type="match status" value="1"/>
</dbReference>
<feature type="transmembrane region" description="Helical" evidence="10">
    <location>
        <begin position="162"/>
        <end position="179"/>
    </location>
</feature>
<gene>
    <name evidence="11" type="primary">pnuC</name>
    <name evidence="11" type="ORF">GCM10008942_16530</name>
</gene>
<evidence type="ECO:0000256" key="6">
    <source>
        <dbReference type="ARBA" id="ARBA00022475"/>
    </source>
</evidence>
<dbReference type="PANTHER" id="PTHR36122:SF2">
    <property type="entry name" value="NICOTINAMIDE RIBOSIDE TRANSPORTER PNUC"/>
    <property type="match status" value="1"/>
</dbReference>
<evidence type="ECO:0000313" key="11">
    <source>
        <dbReference type="EMBL" id="GAA0568613.1"/>
    </source>
</evidence>
<keyword evidence="12" id="KW-1185">Reference proteome</keyword>
<dbReference type="EMBL" id="BAAADD010000004">
    <property type="protein sequence ID" value="GAA0568613.1"/>
    <property type="molecule type" value="Genomic_DNA"/>
</dbReference>
<evidence type="ECO:0000256" key="10">
    <source>
        <dbReference type="SAM" id="Phobius"/>
    </source>
</evidence>
<keyword evidence="9 10" id="KW-0472">Membrane</keyword>
<evidence type="ECO:0000256" key="9">
    <source>
        <dbReference type="ARBA" id="ARBA00023136"/>
    </source>
</evidence>
<feature type="transmembrane region" description="Helical" evidence="10">
    <location>
        <begin position="50"/>
        <end position="68"/>
    </location>
</feature>
<evidence type="ECO:0000313" key="12">
    <source>
        <dbReference type="Proteomes" id="UP001499951"/>
    </source>
</evidence>
<evidence type="ECO:0000256" key="4">
    <source>
        <dbReference type="ARBA" id="ARBA00017522"/>
    </source>
</evidence>
<comment type="subcellular location">
    <subcellularLocation>
        <location evidence="2">Cell membrane</location>
        <topology evidence="2">Multi-pass membrane protein</topology>
    </subcellularLocation>
</comment>
<evidence type="ECO:0000256" key="5">
    <source>
        <dbReference type="ARBA" id="ARBA00022448"/>
    </source>
</evidence>
<comment type="caution">
    <text evidence="11">The sequence shown here is derived from an EMBL/GenBank/DDBJ whole genome shotgun (WGS) entry which is preliminary data.</text>
</comment>
<accession>A0ABP3PQD1</accession>
<proteinExistence type="inferred from homology"/>
<keyword evidence="5" id="KW-0813">Transport</keyword>
<sequence>MATTELIAAGLGLVNVWLVVRRSVWNYPFGLAMVTLYGFVFYDARLYSDTILQGYFFVVQVFGWWYWLKGRDAEGLVRPEILGTKGRLWALGATAAAAAVTGWLFATYTNAAAPWFDAFIAAGSVTGQTLQSYRKVESWLWWIAVDIVAVGVYAWKGLYPTTGLYAIFLVLSVAGLLSWRRQLAKFASVEVSA</sequence>